<protein>
    <submittedName>
        <fullName evidence="1">Uncharacterized protein</fullName>
    </submittedName>
</protein>
<reference evidence="1 2" key="1">
    <citation type="journal article" date="2023" name="bioRxiv">
        <title>An intranuclear bacterial parasite of deep-sea mussels expresses apoptosis inhibitors acquired from its host.</title>
        <authorList>
            <person name="Gonzalez Porras M.A."/>
            <person name="Assie A."/>
            <person name="Tietjen M."/>
            <person name="Violette M."/>
            <person name="Kleiner M."/>
            <person name="Gruber-Vodicka H."/>
            <person name="Dubilier N."/>
            <person name="Leisch N."/>
        </authorList>
    </citation>
    <scope>NUCLEOTIDE SEQUENCE [LARGE SCALE GENOMIC DNA]</scope>
    <source>
        <strain evidence="1">IAP13</strain>
    </source>
</reference>
<name>A0AA90NJR0_9GAMM</name>
<sequence>MGFPYFVLAENDYLESDDWNSGWENDTVSPWHYKGFIEGAYGRRLQNDHAISQNNTLNEIRGRLDLEYTSDTFQFNIKGDALYDDVLRNSQWRTREVALSFSPVDSLDIKAGRQITTWGTGDYVFLNDLFPKDWQSFFSGRDDEYLKAPADSLKASWFAEHLGVDIVWSPKFTPDNTLSGERFSFFSPVAGRNIAPDPALNPKNPSGGTLSARLTTNYQDVEYAFYGYKGYWTMPLGMDNQGRMIYTKMNSFGASLRTSLGKGVLNSEFSWYDSAEDRKGSNPNIPNSQLRWLLGYEQEVVTNLTASVQYYLESTQNYAALKANSPHPQYLPAKNRQLLTMRLTWQTLQQKLIWSLFTFWSPSDKDVYLKPSITYRVNDNWSVATGANLFYGNEKYTFFGQHENNSNAWMRVRLSY</sequence>
<accession>A0AA90NJR0</accession>
<proteinExistence type="predicted"/>
<dbReference type="EMBL" id="JASXSV010000003">
    <property type="protein sequence ID" value="MDP0588159.1"/>
    <property type="molecule type" value="Genomic_DNA"/>
</dbReference>
<gene>
    <name evidence="1" type="ORF">QS748_02700</name>
</gene>
<evidence type="ECO:0000313" key="1">
    <source>
        <dbReference type="EMBL" id="MDP0588159.1"/>
    </source>
</evidence>
<keyword evidence="2" id="KW-1185">Reference proteome</keyword>
<dbReference type="AlphaFoldDB" id="A0AA90NJR0"/>
<comment type="caution">
    <text evidence="1">The sequence shown here is derived from an EMBL/GenBank/DDBJ whole genome shotgun (WGS) entry which is preliminary data.</text>
</comment>
<evidence type="ECO:0000313" key="2">
    <source>
        <dbReference type="Proteomes" id="UP001178148"/>
    </source>
</evidence>
<dbReference type="Proteomes" id="UP001178148">
    <property type="component" value="Unassembled WGS sequence"/>
</dbReference>
<organism evidence="1 2">
    <name type="scientific">Candidatus Endonucleibacter bathymodioli</name>
    <dbReference type="NCBI Taxonomy" id="539814"/>
    <lineage>
        <taxon>Bacteria</taxon>
        <taxon>Pseudomonadati</taxon>
        <taxon>Pseudomonadota</taxon>
        <taxon>Gammaproteobacteria</taxon>
        <taxon>Oceanospirillales</taxon>
        <taxon>Endozoicomonadaceae</taxon>
        <taxon>Candidatus Endonucleibacter</taxon>
    </lineage>
</organism>